<dbReference type="InterPro" id="IPR002123">
    <property type="entry name" value="Plipid/glycerol_acylTrfase"/>
</dbReference>
<dbReference type="SUPFAM" id="SSF53474">
    <property type="entry name" value="alpha/beta-Hydrolases"/>
    <property type="match status" value="1"/>
</dbReference>
<dbReference type="PANTHER" id="PTHR11614">
    <property type="entry name" value="PHOSPHOLIPASE-RELATED"/>
    <property type="match status" value="1"/>
</dbReference>
<dbReference type="EC" id="3.1.1.1" evidence="2"/>
<accession>A0A1W1BWI8</accession>
<dbReference type="InterPro" id="IPR029058">
    <property type="entry name" value="AB_hydrolase_fold"/>
</dbReference>
<dbReference type="GO" id="GO:0016746">
    <property type="term" value="F:acyltransferase activity"/>
    <property type="evidence" value="ECO:0007669"/>
    <property type="project" value="InterPro"/>
</dbReference>
<protein>
    <submittedName>
        <fullName evidence="2">Carboxylesterase</fullName>
        <ecNumber evidence="2">3.1.1.1</ecNumber>
    </submittedName>
</protein>
<keyword evidence="2" id="KW-0378">Hydrolase</keyword>
<evidence type="ECO:0000259" key="1">
    <source>
        <dbReference type="SMART" id="SM00563"/>
    </source>
</evidence>
<dbReference type="Gene3D" id="3.40.50.1820">
    <property type="entry name" value="alpha/beta hydrolase"/>
    <property type="match status" value="1"/>
</dbReference>
<proteinExistence type="predicted"/>
<organism evidence="2">
    <name type="scientific">hydrothermal vent metagenome</name>
    <dbReference type="NCBI Taxonomy" id="652676"/>
    <lineage>
        <taxon>unclassified sequences</taxon>
        <taxon>metagenomes</taxon>
        <taxon>ecological metagenomes</taxon>
    </lineage>
</organism>
<dbReference type="EMBL" id="FPHD01000046">
    <property type="protein sequence ID" value="SFV57886.1"/>
    <property type="molecule type" value="Genomic_DNA"/>
</dbReference>
<dbReference type="GO" id="GO:0106435">
    <property type="term" value="F:carboxylesterase activity"/>
    <property type="evidence" value="ECO:0007669"/>
    <property type="project" value="UniProtKB-EC"/>
</dbReference>
<dbReference type="AlphaFoldDB" id="A0A1W1BWI8"/>
<dbReference type="InterPro" id="IPR022742">
    <property type="entry name" value="Hydrolase_4"/>
</dbReference>
<dbReference type="Pfam" id="PF12146">
    <property type="entry name" value="Hydrolase_4"/>
    <property type="match status" value="1"/>
</dbReference>
<feature type="domain" description="Phospholipid/glycerol acyltransferase" evidence="1">
    <location>
        <begin position="35"/>
        <end position="195"/>
    </location>
</feature>
<dbReference type="SUPFAM" id="SSF69593">
    <property type="entry name" value="Glycerol-3-phosphate (1)-acyltransferase"/>
    <property type="match status" value="1"/>
</dbReference>
<dbReference type="SMART" id="SM00563">
    <property type="entry name" value="PlsC"/>
    <property type="match status" value="1"/>
</dbReference>
<sequence length="705" mass="81607">MRLTLKFSSFLIYLIRKFSGANITVSGEKIPDSPVVFVANHFTRFETFVVPHMLYETYGRTSRSLADDGVFVGLLGKYMRWVGTVSNKNKARDCIIVEDLLSGKDDWIIYPEGYMVKNKRITFDNGEFCTHSPEYEGPIHTGAAVMALKTKILQTRAKEGNNEELKRLCLAMDIDSSKINKDLQIKIVPISITYYPVRPGKNRFLTWVDSVVHQRNTRLFEELEIEVNLLMDAHMNLRFGKAIELDSYVDELLKNRDDMYDEKKVNYFIDKQRKTLTNRAMQRVYSQMQIHFDHIFILSLVTMPTVKVCPSYLKTLIYKNGRSLRNFEDYNLHEELQKELFKLILDENYEPFVSAIELATKQHILYQDSDGEYLFDRSLLEKAYPFHKVRVKNTLQVILNEIKWQKPIVKMSKENSLYSEKELREDNFEHLKKSDWGYYETEYRLYHEDAPTKEDKGAPIVLYDDKNETGLVFSHGYMAAPKEIRTLAEYLFAKGINVYVPRLRGHGTDPEALKDVSAKDWETDFERAFTAMRQVCTKVFIGGFSTGGLLALLHAAQYKVDGIIVINSALKLHDLRVSYVVPTLQFFNEMVGYLHAKGIMEWIDNSHTEQPAVNYHRHPLSSVAQLEKVMSKVEQTVKNVSAPILIIQGDNDPTVKAESAQLIYNNVRSKDKKLLLLPRNRHSILADKGHDEVFASIERFIQNHL</sequence>
<dbReference type="Pfam" id="PF01553">
    <property type="entry name" value="Acyltransferase"/>
    <property type="match status" value="1"/>
</dbReference>
<evidence type="ECO:0000313" key="2">
    <source>
        <dbReference type="EMBL" id="SFV57886.1"/>
    </source>
</evidence>
<gene>
    <name evidence="2" type="ORF">MNB_SV-8-1007</name>
</gene>
<reference evidence="2" key="1">
    <citation type="submission" date="2016-10" db="EMBL/GenBank/DDBJ databases">
        <authorList>
            <person name="de Groot N.N."/>
        </authorList>
    </citation>
    <scope>NUCLEOTIDE SEQUENCE</scope>
</reference>
<name>A0A1W1BWI8_9ZZZZ</name>
<dbReference type="InterPro" id="IPR051044">
    <property type="entry name" value="MAG_DAG_Lipase"/>
</dbReference>